<feature type="transmembrane region" description="Helical" evidence="2">
    <location>
        <begin position="49"/>
        <end position="71"/>
    </location>
</feature>
<dbReference type="NCBIfam" id="TIGR00350">
    <property type="entry name" value="lytR_cpsA_psr"/>
    <property type="match status" value="1"/>
</dbReference>
<dbReference type="InterPro" id="IPR050922">
    <property type="entry name" value="LytR/CpsA/Psr_CW_biosynth"/>
</dbReference>
<dbReference type="PANTHER" id="PTHR33392:SF6">
    <property type="entry name" value="POLYISOPRENYL-TEICHOIC ACID--PEPTIDOGLYCAN TEICHOIC ACID TRANSFERASE TAGU"/>
    <property type="match status" value="1"/>
</dbReference>
<keyword evidence="2" id="KW-1133">Transmembrane helix</keyword>
<dbReference type="PANTHER" id="PTHR33392">
    <property type="entry name" value="POLYISOPRENYL-TEICHOIC ACID--PEPTIDOGLYCAN TEICHOIC ACID TRANSFERASE TAGU"/>
    <property type="match status" value="1"/>
</dbReference>
<evidence type="ECO:0000256" key="1">
    <source>
        <dbReference type="ARBA" id="ARBA00006068"/>
    </source>
</evidence>
<protein>
    <submittedName>
        <fullName evidence="4">LCP family protein</fullName>
    </submittedName>
</protein>
<keyword evidence="2" id="KW-0812">Transmembrane</keyword>
<dbReference type="Pfam" id="PF03816">
    <property type="entry name" value="LytR_cpsA_psr"/>
    <property type="match status" value="1"/>
</dbReference>
<proteinExistence type="inferred from homology"/>
<evidence type="ECO:0000256" key="2">
    <source>
        <dbReference type="SAM" id="Phobius"/>
    </source>
</evidence>
<organism evidence="4 5">
    <name type="scientific">Agromyces soli</name>
    <dbReference type="NCBI Taxonomy" id="659012"/>
    <lineage>
        <taxon>Bacteria</taxon>
        <taxon>Bacillati</taxon>
        <taxon>Actinomycetota</taxon>
        <taxon>Actinomycetes</taxon>
        <taxon>Micrococcales</taxon>
        <taxon>Microbacteriaceae</taxon>
        <taxon>Agromyces</taxon>
    </lineage>
</organism>
<keyword evidence="2" id="KW-0472">Membrane</keyword>
<name>A0ABY4ASB9_9MICO</name>
<feature type="transmembrane region" description="Helical" evidence="2">
    <location>
        <begin position="122"/>
        <end position="146"/>
    </location>
</feature>
<feature type="transmembrane region" description="Helical" evidence="2">
    <location>
        <begin position="83"/>
        <end position="102"/>
    </location>
</feature>
<evidence type="ECO:0000259" key="3">
    <source>
        <dbReference type="Pfam" id="PF03816"/>
    </source>
</evidence>
<dbReference type="Proteomes" id="UP000831304">
    <property type="component" value="Chromosome"/>
</dbReference>
<reference evidence="4 5" key="1">
    <citation type="submission" date="2022-03" db="EMBL/GenBank/DDBJ databases">
        <title>Agromyces sp. isolated from the gut of P. brevitarsis seulensis larvae.</title>
        <authorList>
            <person name="Won M."/>
            <person name="Kwon S.-W."/>
        </authorList>
    </citation>
    <scope>NUCLEOTIDE SEQUENCE [LARGE SCALE GENOMIC DNA]</scope>
    <source>
        <strain evidence="4 5">KACC 16215</strain>
    </source>
</reference>
<comment type="similarity">
    <text evidence="1">Belongs to the LytR/CpsA/Psr (LCP) family.</text>
</comment>
<feature type="domain" description="Cell envelope-related transcriptional attenuator" evidence="3">
    <location>
        <begin position="187"/>
        <end position="373"/>
    </location>
</feature>
<dbReference type="RefSeq" id="WP_243568889.1">
    <property type="nucleotide sequence ID" value="NZ_BAAARD010000006.1"/>
</dbReference>
<dbReference type="EMBL" id="CP094533">
    <property type="protein sequence ID" value="UOE26049.1"/>
    <property type="molecule type" value="Genomic_DNA"/>
</dbReference>
<gene>
    <name evidence="4" type="ORF">MTP13_17330</name>
</gene>
<evidence type="ECO:0000313" key="4">
    <source>
        <dbReference type="EMBL" id="UOE26049.1"/>
    </source>
</evidence>
<dbReference type="Gene3D" id="3.40.630.190">
    <property type="entry name" value="LCP protein"/>
    <property type="match status" value="1"/>
</dbReference>
<sequence>MSLAASPIRYPDLASRPLMTKRGWWLVALNFLIPGSPQVLAGNRRLGRFGLGATLVLWLLLIAAVVSWLLWPTAVFSAVSMSWSLWIIAAVLVFYAVLWVILTFDTLRIVRLVKTAPSARAWIAGLTTVLMVVLSGGASYGAYLAFTASGFLNSVFIAGPTEPPDENGRYNILLLGGDSGPDREGLRPDSMSVVSIDADTGQAVIIGLPRDLEDVPFPEDSPLAQVYPDGYGAIDGCEVDVCLLNSIYTEVELKSPEMYPDAVSRGSEPGIEGMRDAAEGVTGLDIQYYVLIDMQGFEQLINALGGVDINVETRIPIGGDEDNDGVDGWIEPGQQHLDGYHALWYGRARYGVAGGDYERMARQRVLQEAILHQFTPGNVLAKFQDVASAGADTVKTDIPQSMLGYFANLAMKTKELPIGQLELVPDNGVDPTDPDYEQIRAMIGEALFPPSPDPTAEPTE</sequence>
<evidence type="ECO:0000313" key="5">
    <source>
        <dbReference type="Proteomes" id="UP000831304"/>
    </source>
</evidence>
<accession>A0ABY4ASB9</accession>
<feature type="transmembrane region" description="Helical" evidence="2">
    <location>
        <begin position="23"/>
        <end position="42"/>
    </location>
</feature>
<keyword evidence="5" id="KW-1185">Reference proteome</keyword>
<dbReference type="InterPro" id="IPR004474">
    <property type="entry name" value="LytR_CpsA_psr"/>
</dbReference>